<dbReference type="RefSeq" id="XP_027087637.1">
    <property type="nucleotide sequence ID" value="XM_027231836.1"/>
</dbReference>
<dbReference type="PANTHER" id="PTHR11782">
    <property type="entry name" value="ADENOSINE/GUANOSINE DIPHOSPHATASE"/>
    <property type="match status" value="1"/>
</dbReference>
<dbReference type="AlphaFoldDB" id="A0A6P6UCJ8"/>
<sequence>MTATPGAGSGFAGPDDQRRRQCRRHSTEFGAVSDAYRLCTSVSTSPSAMTRFQGSLADSPLTFASLLIRSFLKNEGSFYYEVDDVAIVDRTQESVYKWITTNYLLGNLGKDCSSSVGVIDLGEEAVQMVYAMSNTNALNAPRTSVGDNVDVLEKYLNGRRYHLYTKRCIPLMFHDVFPVFFFPFCEKYGILSVRAEILKLFNNTSNPCVLEGFHEFFYKSVQLGLIDRNADAAVIRATDYANEADRACRTKMRDAKSKYRLEDPNLPYICMDLVYLYTILINQDSGKMLQFTGLDPWQEIKLLHQITYQDWLAGPTWPLGYAIDVASSITESQMTA</sequence>
<evidence type="ECO:0000256" key="1">
    <source>
        <dbReference type="ARBA" id="ARBA00009283"/>
    </source>
</evidence>
<reference evidence="5" key="1">
    <citation type="journal article" date="2025" name="Foods">
        <title>Unveiling the Microbial Signatures of Arabica Coffee Cherries: Insights into Ripeness Specific Diversity, Functional Traits, and Implications for Quality and Safety.</title>
        <authorList>
            <consortium name="RefSeq"/>
            <person name="Tenea G.N."/>
            <person name="Cifuentes V."/>
            <person name="Reyes P."/>
            <person name="Cevallos-Vallejos M."/>
        </authorList>
    </citation>
    <scope>NUCLEOTIDE SEQUENCE [LARGE SCALE GENOMIC DNA]</scope>
</reference>
<reference evidence="6" key="2">
    <citation type="submission" date="2025-08" db="UniProtKB">
        <authorList>
            <consortium name="RefSeq"/>
        </authorList>
    </citation>
    <scope>IDENTIFICATION</scope>
    <source>
        <tissue evidence="6">Leaves</tissue>
    </source>
</reference>
<evidence type="ECO:0000256" key="2">
    <source>
        <dbReference type="ARBA" id="ARBA00022801"/>
    </source>
</evidence>
<dbReference type="Proteomes" id="UP001652660">
    <property type="component" value="Chromosome 9c"/>
</dbReference>
<dbReference type="Pfam" id="PF01150">
    <property type="entry name" value="GDA1_CD39"/>
    <property type="match status" value="2"/>
</dbReference>
<organism evidence="5 6">
    <name type="scientific">Coffea arabica</name>
    <name type="common">Arabian coffee</name>
    <dbReference type="NCBI Taxonomy" id="13443"/>
    <lineage>
        <taxon>Eukaryota</taxon>
        <taxon>Viridiplantae</taxon>
        <taxon>Streptophyta</taxon>
        <taxon>Embryophyta</taxon>
        <taxon>Tracheophyta</taxon>
        <taxon>Spermatophyta</taxon>
        <taxon>Magnoliopsida</taxon>
        <taxon>eudicotyledons</taxon>
        <taxon>Gunneridae</taxon>
        <taxon>Pentapetalae</taxon>
        <taxon>asterids</taxon>
        <taxon>lamiids</taxon>
        <taxon>Gentianales</taxon>
        <taxon>Rubiaceae</taxon>
        <taxon>Ixoroideae</taxon>
        <taxon>Gardenieae complex</taxon>
        <taxon>Bertiereae - Coffeeae clade</taxon>
        <taxon>Coffeeae</taxon>
        <taxon>Coffea</taxon>
    </lineage>
</organism>
<comment type="similarity">
    <text evidence="1">Belongs to the GDA1/CD39 NTPase family.</text>
</comment>
<protein>
    <submittedName>
        <fullName evidence="6">Apyrase 1-like</fullName>
    </submittedName>
</protein>
<dbReference type="InterPro" id="IPR000407">
    <property type="entry name" value="GDA1_CD39_NTPase"/>
</dbReference>
<dbReference type="PANTHER" id="PTHR11782:SF83">
    <property type="entry name" value="GUANOSINE-DIPHOSPHATASE"/>
    <property type="match status" value="1"/>
</dbReference>
<gene>
    <name evidence="6" type="primary">LOC113709096</name>
</gene>
<dbReference type="GO" id="GO:0009134">
    <property type="term" value="P:nucleoside diphosphate catabolic process"/>
    <property type="evidence" value="ECO:0007669"/>
    <property type="project" value="TreeGrafter"/>
</dbReference>
<proteinExistence type="inferred from homology"/>
<keyword evidence="5" id="KW-1185">Reference proteome</keyword>
<dbReference type="Gene3D" id="3.30.420.40">
    <property type="match status" value="1"/>
</dbReference>
<dbReference type="GO" id="GO:0017110">
    <property type="term" value="F:nucleoside diphosphate phosphatase activity"/>
    <property type="evidence" value="ECO:0007669"/>
    <property type="project" value="TreeGrafter"/>
</dbReference>
<evidence type="ECO:0000313" key="5">
    <source>
        <dbReference type="Proteomes" id="UP001652660"/>
    </source>
</evidence>
<dbReference type="OrthoDB" id="6372431at2759"/>
<dbReference type="GO" id="GO:0016020">
    <property type="term" value="C:membrane"/>
    <property type="evidence" value="ECO:0007669"/>
    <property type="project" value="TreeGrafter"/>
</dbReference>
<accession>A0A6P6UCJ8</accession>
<dbReference type="Gene3D" id="3.30.420.150">
    <property type="entry name" value="Exopolyphosphatase. Domain 2"/>
    <property type="match status" value="2"/>
</dbReference>
<evidence type="ECO:0000256" key="4">
    <source>
        <dbReference type="SAM" id="MobiDB-lite"/>
    </source>
</evidence>
<feature type="active site" description="Proton acceptor" evidence="3">
    <location>
        <position position="93"/>
    </location>
</feature>
<keyword evidence="2" id="KW-0378">Hydrolase</keyword>
<feature type="region of interest" description="Disordered" evidence="4">
    <location>
        <begin position="1"/>
        <end position="22"/>
    </location>
</feature>
<evidence type="ECO:0000313" key="6">
    <source>
        <dbReference type="RefSeq" id="XP_027087637.1"/>
    </source>
</evidence>
<evidence type="ECO:0000256" key="3">
    <source>
        <dbReference type="PIRSR" id="PIRSR600407-1"/>
    </source>
</evidence>
<name>A0A6P6UCJ8_COFAR</name>
<dbReference type="GeneID" id="113709096"/>